<dbReference type="Pfam" id="PF03466">
    <property type="entry name" value="LysR_substrate"/>
    <property type="match status" value="1"/>
</dbReference>
<dbReference type="InterPro" id="IPR005119">
    <property type="entry name" value="LysR_subst-bd"/>
</dbReference>
<keyword evidence="2" id="KW-0805">Transcription regulation</keyword>
<dbReference type="InterPro" id="IPR000847">
    <property type="entry name" value="LysR_HTH_N"/>
</dbReference>
<evidence type="ECO:0000313" key="7">
    <source>
        <dbReference type="Proteomes" id="UP000184032"/>
    </source>
</evidence>
<dbReference type="InterPro" id="IPR050950">
    <property type="entry name" value="HTH-type_LysR_regulators"/>
</dbReference>
<dbReference type="RefSeq" id="WP_073185078.1">
    <property type="nucleotide sequence ID" value="NZ_FQXI01000011.1"/>
</dbReference>
<name>A0A1M5TIS9_9FIRM</name>
<keyword evidence="4" id="KW-0804">Transcription</keyword>
<keyword evidence="3 6" id="KW-0238">DNA-binding</keyword>
<protein>
    <submittedName>
        <fullName evidence="6">DNA-binding transcriptional regulator, LysR family</fullName>
    </submittedName>
</protein>
<dbReference type="STRING" id="1120995.SAMN02745245_01484"/>
<dbReference type="GO" id="GO:0005829">
    <property type="term" value="C:cytosol"/>
    <property type="evidence" value="ECO:0007669"/>
    <property type="project" value="TreeGrafter"/>
</dbReference>
<evidence type="ECO:0000256" key="3">
    <source>
        <dbReference type="ARBA" id="ARBA00023125"/>
    </source>
</evidence>
<dbReference type="Pfam" id="PF00126">
    <property type="entry name" value="HTH_1"/>
    <property type="match status" value="1"/>
</dbReference>
<dbReference type="GO" id="GO:0003677">
    <property type="term" value="F:DNA binding"/>
    <property type="evidence" value="ECO:0007669"/>
    <property type="project" value="UniProtKB-KW"/>
</dbReference>
<dbReference type="PANTHER" id="PTHR30419">
    <property type="entry name" value="HTH-TYPE TRANSCRIPTIONAL REGULATOR YBHD"/>
    <property type="match status" value="1"/>
</dbReference>
<sequence>MNLLSLKYFITVAKYQSVTKASKELYISQPALSKHIKKIEDSLYCELFDRNNGDFKLNKYGKIVYKYAILISKLIHSMNLELKTLQNKEVKSVKILITSGSKLFSEIMQLFNKEHPKTLFTITQDTTFPEEAYIKIFSSDEILKANKHLTLLLEENIKIAVPITHHLANKSEVSIDELKDESFIELSEGHDLREITDKFCKENKFSPTISFECDNPQLLRELIQLEFGLSFMPEITWKGNTENIKLLSLSNQKIKRYLYMEISNENKLNYIEKQFTKFLIDYFSNKKYNSIN</sequence>
<evidence type="ECO:0000256" key="1">
    <source>
        <dbReference type="ARBA" id="ARBA00009437"/>
    </source>
</evidence>
<keyword evidence="7" id="KW-1185">Reference proteome</keyword>
<dbReference type="EMBL" id="FQXI01000011">
    <property type="protein sequence ID" value="SHH50561.1"/>
    <property type="molecule type" value="Genomic_DNA"/>
</dbReference>
<evidence type="ECO:0000256" key="4">
    <source>
        <dbReference type="ARBA" id="ARBA00023163"/>
    </source>
</evidence>
<dbReference type="OrthoDB" id="9785745at2"/>
<dbReference type="InterPro" id="IPR036390">
    <property type="entry name" value="WH_DNA-bd_sf"/>
</dbReference>
<dbReference type="Proteomes" id="UP000184032">
    <property type="component" value="Unassembled WGS sequence"/>
</dbReference>
<organism evidence="6 7">
    <name type="scientific">Anaerosphaera aminiphila DSM 21120</name>
    <dbReference type="NCBI Taxonomy" id="1120995"/>
    <lineage>
        <taxon>Bacteria</taxon>
        <taxon>Bacillati</taxon>
        <taxon>Bacillota</taxon>
        <taxon>Tissierellia</taxon>
        <taxon>Tissierellales</taxon>
        <taxon>Peptoniphilaceae</taxon>
        <taxon>Anaerosphaera</taxon>
    </lineage>
</organism>
<dbReference type="Gene3D" id="3.40.190.290">
    <property type="match status" value="1"/>
</dbReference>
<reference evidence="6 7" key="1">
    <citation type="submission" date="2016-11" db="EMBL/GenBank/DDBJ databases">
        <authorList>
            <person name="Jaros S."/>
            <person name="Januszkiewicz K."/>
            <person name="Wedrychowicz H."/>
        </authorList>
    </citation>
    <scope>NUCLEOTIDE SEQUENCE [LARGE SCALE GENOMIC DNA]</scope>
    <source>
        <strain evidence="6 7">DSM 21120</strain>
    </source>
</reference>
<gene>
    <name evidence="6" type="ORF">SAMN02745245_01484</name>
</gene>
<feature type="domain" description="HTH lysR-type" evidence="5">
    <location>
        <begin position="1"/>
        <end position="58"/>
    </location>
</feature>
<dbReference type="PANTHER" id="PTHR30419:SF8">
    <property type="entry name" value="NITROGEN ASSIMILATION TRANSCRIPTIONAL ACTIVATOR-RELATED"/>
    <property type="match status" value="1"/>
</dbReference>
<dbReference type="AlphaFoldDB" id="A0A1M5TIS9"/>
<dbReference type="SUPFAM" id="SSF46785">
    <property type="entry name" value="Winged helix' DNA-binding domain"/>
    <property type="match status" value="1"/>
</dbReference>
<dbReference type="GO" id="GO:0003700">
    <property type="term" value="F:DNA-binding transcription factor activity"/>
    <property type="evidence" value="ECO:0007669"/>
    <property type="project" value="InterPro"/>
</dbReference>
<evidence type="ECO:0000256" key="2">
    <source>
        <dbReference type="ARBA" id="ARBA00023015"/>
    </source>
</evidence>
<dbReference type="Gene3D" id="1.10.10.10">
    <property type="entry name" value="Winged helix-like DNA-binding domain superfamily/Winged helix DNA-binding domain"/>
    <property type="match status" value="1"/>
</dbReference>
<dbReference type="PRINTS" id="PR00039">
    <property type="entry name" value="HTHLYSR"/>
</dbReference>
<dbReference type="InterPro" id="IPR036388">
    <property type="entry name" value="WH-like_DNA-bd_sf"/>
</dbReference>
<evidence type="ECO:0000259" key="5">
    <source>
        <dbReference type="PROSITE" id="PS50931"/>
    </source>
</evidence>
<comment type="similarity">
    <text evidence="1">Belongs to the LysR transcriptional regulatory family.</text>
</comment>
<accession>A0A1M5TIS9</accession>
<proteinExistence type="inferred from homology"/>
<dbReference type="PROSITE" id="PS50931">
    <property type="entry name" value="HTH_LYSR"/>
    <property type="match status" value="1"/>
</dbReference>
<evidence type="ECO:0000313" key="6">
    <source>
        <dbReference type="EMBL" id="SHH50561.1"/>
    </source>
</evidence>
<dbReference type="SUPFAM" id="SSF53850">
    <property type="entry name" value="Periplasmic binding protein-like II"/>
    <property type="match status" value="1"/>
</dbReference>